<evidence type="ECO:0000313" key="11">
    <source>
        <dbReference type="EMBL" id="PZC77742.1"/>
    </source>
</evidence>
<evidence type="ECO:0000256" key="1">
    <source>
        <dbReference type="ARBA" id="ARBA00001933"/>
    </source>
</evidence>
<dbReference type="InterPro" id="IPR055102">
    <property type="entry name" value="PDXDC1-like_3rd"/>
</dbReference>
<dbReference type="InterPro" id="IPR055103">
    <property type="entry name" value="PDXDC1-like_2nd"/>
</dbReference>
<dbReference type="AlphaFoldDB" id="A0A2W1BRM4"/>
<evidence type="ECO:0000256" key="2">
    <source>
        <dbReference type="ARBA" id="ARBA00009533"/>
    </source>
</evidence>
<gene>
    <name evidence="11" type="primary">HaOG203042</name>
    <name evidence="11" type="ORF">B5X24_HaOG203042</name>
</gene>
<evidence type="ECO:0000313" key="12">
    <source>
        <dbReference type="Proteomes" id="UP000249218"/>
    </source>
</evidence>
<keyword evidence="5" id="KW-0456">Lyase</keyword>
<evidence type="ECO:0000259" key="9">
    <source>
        <dbReference type="Pfam" id="PF22930"/>
    </source>
</evidence>
<dbReference type="PANTHER" id="PTHR42735">
    <property type="match status" value="1"/>
</dbReference>
<dbReference type="SUPFAM" id="SSF53383">
    <property type="entry name" value="PLP-dependent transferases"/>
    <property type="match status" value="1"/>
</dbReference>
<evidence type="ECO:0000256" key="4">
    <source>
        <dbReference type="ARBA" id="ARBA00022898"/>
    </source>
</evidence>
<dbReference type="EMBL" id="KZ149921">
    <property type="protein sequence ID" value="PZC77742.1"/>
    <property type="molecule type" value="Genomic_DNA"/>
</dbReference>
<comment type="similarity">
    <text evidence="2">Belongs to the group II decarboxylase family.</text>
</comment>
<accession>A0A2W1BRM4</accession>
<dbReference type="Pfam" id="PF22930">
    <property type="entry name" value="PDXDC1-like_cen"/>
    <property type="match status" value="1"/>
</dbReference>
<reference evidence="11 12" key="1">
    <citation type="journal article" date="2017" name="BMC Biol.">
        <title>Genomic innovations, transcriptional plasticity and gene loss underlying the evolution and divergence of two highly polyphagous and invasive Helicoverpa pest species.</title>
        <authorList>
            <person name="Pearce S.L."/>
            <person name="Clarke D.F."/>
            <person name="East P.D."/>
            <person name="Elfekih S."/>
            <person name="Gordon K.H."/>
            <person name="Jermiin L.S."/>
            <person name="McGaughran A."/>
            <person name="Oakeshott J.G."/>
            <person name="Papanikolaou A."/>
            <person name="Perera O.P."/>
            <person name="Rane R.V."/>
            <person name="Richards S."/>
            <person name="Tay W.T."/>
            <person name="Walsh T.K."/>
            <person name="Anderson A."/>
            <person name="Anderson C.J."/>
            <person name="Asgari S."/>
            <person name="Board P.G."/>
            <person name="Bretschneider A."/>
            <person name="Campbell P.M."/>
            <person name="Chertemps T."/>
            <person name="Christeller J.T."/>
            <person name="Coppin C.W."/>
            <person name="Downes S.J."/>
            <person name="Duan G."/>
            <person name="Farnsworth C.A."/>
            <person name="Good R.T."/>
            <person name="Han L.B."/>
            <person name="Han Y.C."/>
            <person name="Hatje K."/>
            <person name="Horne I."/>
            <person name="Huang Y.P."/>
            <person name="Hughes D.S."/>
            <person name="Jacquin-Joly E."/>
            <person name="James W."/>
            <person name="Jhangiani S."/>
            <person name="Kollmar M."/>
            <person name="Kuwar S.S."/>
            <person name="Li S."/>
            <person name="Liu N.Y."/>
            <person name="Maibeche M.T."/>
            <person name="Miller J.R."/>
            <person name="Montagne N."/>
            <person name="Perry T."/>
            <person name="Qu J."/>
            <person name="Song S.V."/>
            <person name="Sutton G.G."/>
            <person name="Vogel H."/>
            <person name="Walenz B.P."/>
            <person name="Xu W."/>
            <person name="Zhang H.J."/>
            <person name="Zou Z."/>
            <person name="Batterham P."/>
            <person name="Edwards O.R."/>
            <person name="Feyereisen R."/>
            <person name="Gibbs R.A."/>
            <person name="Heckel D.G."/>
            <person name="McGrath A."/>
            <person name="Robin C."/>
            <person name="Scherer S.E."/>
            <person name="Worley K.C."/>
            <person name="Wu Y.D."/>
        </authorList>
    </citation>
    <scope>NUCLEOTIDE SEQUENCE [LARGE SCALE GENOMIC DNA]</scope>
    <source>
        <strain evidence="11">Harm_GR_Male_#8</strain>
        <tissue evidence="11">Whole organism</tissue>
    </source>
</reference>
<dbReference type="Proteomes" id="UP000249218">
    <property type="component" value="Unassembled WGS sequence"/>
</dbReference>
<dbReference type="InterPro" id="IPR015422">
    <property type="entry name" value="PyrdxlP-dep_Trfase_small"/>
</dbReference>
<dbReference type="InterPro" id="IPR015421">
    <property type="entry name" value="PyrdxlP-dep_Trfase_major"/>
</dbReference>
<dbReference type="InterPro" id="IPR015424">
    <property type="entry name" value="PyrdxlP-dep_Trfase"/>
</dbReference>
<protein>
    <recommendedName>
        <fullName evidence="6">Pyridoxal-dependent decarboxylase domain-containing protein 1</fullName>
    </recommendedName>
</protein>
<dbReference type="Gene3D" id="3.40.640.10">
    <property type="entry name" value="Type I PLP-dependent aspartate aminotransferase-like (Major domain)"/>
    <property type="match status" value="1"/>
</dbReference>
<evidence type="ECO:0000256" key="7">
    <source>
        <dbReference type="SAM" id="MobiDB-lite"/>
    </source>
</evidence>
<evidence type="ECO:0000256" key="5">
    <source>
        <dbReference type="ARBA" id="ARBA00023239"/>
    </source>
</evidence>
<dbReference type="Pfam" id="PF04572">
    <property type="entry name" value="Gb3_synth"/>
    <property type="match status" value="1"/>
</dbReference>
<evidence type="ECO:0000256" key="3">
    <source>
        <dbReference type="ARBA" id="ARBA00022793"/>
    </source>
</evidence>
<evidence type="ECO:0000259" key="10">
    <source>
        <dbReference type="Pfam" id="PF22937"/>
    </source>
</evidence>
<keyword evidence="4" id="KW-0663">Pyridoxal phosphate</keyword>
<organism evidence="11 12">
    <name type="scientific">Helicoverpa armigera</name>
    <name type="common">Cotton bollworm</name>
    <name type="synonym">Heliothis armigera</name>
    <dbReference type="NCBI Taxonomy" id="29058"/>
    <lineage>
        <taxon>Eukaryota</taxon>
        <taxon>Metazoa</taxon>
        <taxon>Ecdysozoa</taxon>
        <taxon>Arthropoda</taxon>
        <taxon>Hexapoda</taxon>
        <taxon>Insecta</taxon>
        <taxon>Pterygota</taxon>
        <taxon>Neoptera</taxon>
        <taxon>Endopterygota</taxon>
        <taxon>Lepidoptera</taxon>
        <taxon>Glossata</taxon>
        <taxon>Ditrysia</taxon>
        <taxon>Noctuoidea</taxon>
        <taxon>Noctuidae</taxon>
        <taxon>Heliothinae</taxon>
        <taxon>Helicoverpa</taxon>
    </lineage>
</organism>
<keyword evidence="3" id="KW-0210">Decarboxylase</keyword>
<dbReference type="InterPro" id="IPR050477">
    <property type="entry name" value="GrpII_AminoAcid_Decarb"/>
</dbReference>
<dbReference type="PANTHER" id="PTHR42735:SF1">
    <property type="entry name" value="PYRIDOXAL-DEPENDENT DECARBOXYLASE DOMAIN-CONTAINING PROTEIN 1-RELATED"/>
    <property type="match status" value="1"/>
</dbReference>
<feature type="domain" description="PDXDC1/PDXD2 second" evidence="9">
    <location>
        <begin position="430"/>
        <end position="505"/>
    </location>
</feature>
<evidence type="ECO:0000259" key="8">
    <source>
        <dbReference type="Pfam" id="PF04572"/>
    </source>
</evidence>
<dbReference type="Gene3D" id="3.90.1150.10">
    <property type="entry name" value="Aspartate Aminotransferase, domain 1"/>
    <property type="match status" value="1"/>
</dbReference>
<dbReference type="Pfam" id="PF22937">
    <property type="entry name" value="PDXDC1-like_cen2"/>
    <property type="match status" value="1"/>
</dbReference>
<dbReference type="GO" id="GO:0016831">
    <property type="term" value="F:carboxy-lyase activity"/>
    <property type="evidence" value="ECO:0007669"/>
    <property type="project" value="UniProtKB-KW"/>
</dbReference>
<feature type="domain" description="Alpha 1,4-glycosyltransferase" evidence="8">
    <location>
        <begin position="687"/>
        <end position="793"/>
    </location>
</feature>
<feature type="region of interest" description="Disordered" evidence="7">
    <location>
        <begin position="1"/>
        <end position="32"/>
    </location>
</feature>
<dbReference type="InterPro" id="IPR007652">
    <property type="entry name" value="A1-4-GlycosylTfrase_dom"/>
</dbReference>
<keyword evidence="12" id="KW-1185">Reference proteome</keyword>
<name>A0A2W1BRM4_HELAM</name>
<comment type="cofactor">
    <cofactor evidence="1">
        <name>pyridoxal 5'-phosphate</name>
        <dbReference type="ChEBI" id="CHEBI:597326"/>
    </cofactor>
</comment>
<dbReference type="OrthoDB" id="409543at2759"/>
<feature type="domain" description="PDXDC1-like third" evidence="10">
    <location>
        <begin position="511"/>
        <end position="610"/>
    </location>
</feature>
<proteinExistence type="inferred from homology"/>
<sequence length="803" mass="87566">MGDASVSDAESNKPSPGGEGPPEQDRRPFGDLEFQVSEVVGRLEAGVNAQDVQEEEKRPEPRKISAGFFEPEETSMDAILKVLEDLVLKTDPSCESVEPPLLPTDAVTRAAILSHSISALFGRLERSHAARLGAHIASETTRWMAHMFRLADYNAYYHQEQLEGLVRVTRMLLHHRYPRYLEDGAIAFTNRLPCIYSCVASPLGVVQHLCRQLGLPLACVRPVPVHPSGRGMDIEALEKLYDEDIAANRTPLLVLGEVGAPPLGWGTPLALLGQMCSQRNLHLHVRGHALALPGATGRDETFYRIPEPITVNDQSKAVSAVGSREGALAALAGLTGGGARLPALPLWTCVRAAGARALQARLTAAFRSARALHAVVASAGLRLLERPKQKQHRARASALANKTNARRTIAVPEAVSHASACVAFQFAPPGTEKPPPYYDKLNSWLGQVLQREAEMISIEVCETEAQGVVLRYCPLEGAGGAGGDGAVASWAALLDAQLHVLHATVALREPFQARVAVHSSLALVHVPGWAGLGGVRYIPPGWEGASTDELNSLNRQLVETLRATDGAFSCGDGEDGMACVRFGMVTEDTDVDELLDLVISAGKEVEESSRALTNMTEVLKKGIEEAQADIERENAERLWQEGLLRRVPVVGRVVQWWAPAAPPPPPGRRLLLAHGALQTTADVYRIMGQDYNPTAWSIVGPAAIDKVLKMYCPQLIHSPYYSNCHGITVFTFELFYPYYYTEIVDIFSAPTEDFHLEGPYGYHMWDFLSHKIAIHKDTVYEIVAGAFCPTIHDTYRDEFCAVV</sequence>
<evidence type="ECO:0000256" key="6">
    <source>
        <dbReference type="ARBA" id="ARBA00047190"/>
    </source>
</evidence>